<dbReference type="GO" id="GO:0042802">
    <property type="term" value="F:identical protein binding"/>
    <property type="evidence" value="ECO:0007669"/>
    <property type="project" value="InterPro"/>
</dbReference>
<dbReference type="SUPFAM" id="SSF48452">
    <property type="entry name" value="TPR-like"/>
    <property type="match status" value="3"/>
</dbReference>
<dbReference type="Proteomes" id="UP000481360">
    <property type="component" value="Unassembled WGS sequence"/>
</dbReference>
<proteinExistence type="predicted"/>
<dbReference type="GO" id="GO:0043531">
    <property type="term" value="F:ADP binding"/>
    <property type="evidence" value="ECO:0007669"/>
    <property type="project" value="InterPro"/>
</dbReference>
<organism evidence="2 3">
    <name type="scientific">Lentzea alba</name>
    <dbReference type="NCBI Taxonomy" id="2714351"/>
    <lineage>
        <taxon>Bacteria</taxon>
        <taxon>Bacillati</taxon>
        <taxon>Actinomycetota</taxon>
        <taxon>Actinomycetes</taxon>
        <taxon>Pseudonocardiales</taxon>
        <taxon>Pseudonocardiaceae</taxon>
        <taxon>Lentzea</taxon>
    </lineage>
</organism>
<dbReference type="Pfam" id="PF00931">
    <property type="entry name" value="NB-ARC"/>
    <property type="match status" value="1"/>
</dbReference>
<dbReference type="Pfam" id="PF13374">
    <property type="entry name" value="TPR_10"/>
    <property type="match status" value="3"/>
</dbReference>
<dbReference type="InterPro" id="IPR053137">
    <property type="entry name" value="NLR-like"/>
</dbReference>
<sequence>MSDDLPTVSNSVEDTSGQVVQVGAVYGDINLHQSANRNPLPLRAGLIPLRAASFQERANLITDRVTVLFGMGGVGKTQLAADHAERRWEAGDVELLVWVTASSREAIVSAYADAATKLTGQPGSARTLLEWLATTTAPWLVVLDDLRTPADLAQLWPPSSSNGQVVVTTRRRDSALRGHRRTLVEVDVFDELEALTYLRTVLADQPRLLDDAEGLVQDLGHLPVALAPAAAYMVDKHLCCSEYRTRFAARRLAHVVPDDDGLPDEHQATVAATWSLSVELADRLAPAGLAGPLLDIASVLDPNGIPVAVFTARATLEVLSKAARRRVDAADARDGLGCLHRLSLITVDFSATSREVRVHPLVQRATLDAWPDERTGPLARTAATALGQVWPEVERDTVLSQVLRSNVDALAAIGQEELWRPDCHIVLLLAGHSRSEAGLLAEARDYYDSLLEIAGRLLGPDHQDTMILRNNRAIAQSGAGDLRGAAAALEELLADYLRLRGPDHPRTLATRNNLAYLLKAVGDRAGAVAAYEDVLADRLRVLGPHHPDTLLSRNNLVLTQAEADDHETVIAAYQDVLADHLRVLGPDHPDTLLARMNLARRLGDSGEIAEELAALRQLRVDALRALGPDHPNTFMIRNNLAMSLADSGDHDAAVSAIREVLADRLRVLGPEHPETMITRRNLAQIQAKGGDHEAAITSYQTVLADRLRVLGPDHPDTLRTRSGLGYVQAKTGDLRGALATFEQLLTDNLRVFGPDHSEFQTTRRVRDLLRNRLGDVEA</sequence>
<name>A0A7C9S0E7_9PSEU</name>
<gene>
    <name evidence="2" type="ORF">G7043_43225</name>
</gene>
<evidence type="ECO:0000259" key="1">
    <source>
        <dbReference type="Pfam" id="PF00931"/>
    </source>
</evidence>
<dbReference type="InterPro" id="IPR002182">
    <property type="entry name" value="NB-ARC"/>
</dbReference>
<accession>A0A7C9S0E7</accession>
<evidence type="ECO:0000313" key="3">
    <source>
        <dbReference type="Proteomes" id="UP000481360"/>
    </source>
</evidence>
<dbReference type="Pfam" id="PF13424">
    <property type="entry name" value="TPR_12"/>
    <property type="match status" value="2"/>
</dbReference>
<dbReference type="RefSeq" id="WP_166054732.1">
    <property type="nucleotide sequence ID" value="NZ_JAAMPJ010000017.1"/>
</dbReference>
<dbReference type="EMBL" id="JAAMPJ010000017">
    <property type="protein sequence ID" value="NGY65723.1"/>
    <property type="molecule type" value="Genomic_DNA"/>
</dbReference>
<dbReference type="InterPro" id="IPR027417">
    <property type="entry name" value="P-loop_NTPase"/>
</dbReference>
<protein>
    <submittedName>
        <fullName evidence="2">Tetratricopeptide repeat protein</fullName>
    </submittedName>
</protein>
<reference evidence="2 3" key="1">
    <citation type="submission" date="2020-03" db="EMBL/GenBank/DDBJ databases">
        <title>Isolation and identification of active actinomycetes.</title>
        <authorList>
            <person name="Sun X."/>
        </authorList>
    </citation>
    <scope>NUCLEOTIDE SEQUENCE [LARGE SCALE GENOMIC DNA]</scope>
    <source>
        <strain evidence="2 3">NEAU-D13</strain>
    </source>
</reference>
<dbReference type="Gene3D" id="3.40.50.300">
    <property type="entry name" value="P-loop containing nucleotide triphosphate hydrolases"/>
    <property type="match status" value="1"/>
</dbReference>
<dbReference type="AlphaFoldDB" id="A0A7C9S0E7"/>
<dbReference type="InterPro" id="IPR011990">
    <property type="entry name" value="TPR-like_helical_dom_sf"/>
</dbReference>
<keyword evidence="3" id="KW-1185">Reference proteome</keyword>
<comment type="caution">
    <text evidence="2">The sequence shown here is derived from an EMBL/GenBank/DDBJ whole genome shotgun (WGS) entry which is preliminary data.</text>
</comment>
<dbReference type="PANTHER" id="PTHR46082:SF6">
    <property type="entry name" value="AAA+ ATPASE DOMAIN-CONTAINING PROTEIN-RELATED"/>
    <property type="match status" value="1"/>
</dbReference>
<dbReference type="InterPro" id="IPR011717">
    <property type="entry name" value="TPR-4"/>
</dbReference>
<evidence type="ECO:0000313" key="2">
    <source>
        <dbReference type="EMBL" id="NGY65723.1"/>
    </source>
</evidence>
<dbReference type="SUPFAM" id="SSF52540">
    <property type="entry name" value="P-loop containing nucleoside triphosphate hydrolases"/>
    <property type="match status" value="1"/>
</dbReference>
<feature type="domain" description="NB-ARC" evidence="1">
    <location>
        <begin position="65"/>
        <end position="199"/>
    </location>
</feature>
<dbReference type="Gene3D" id="1.25.40.10">
    <property type="entry name" value="Tetratricopeptide repeat domain"/>
    <property type="match status" value="2"/>
</dbReference>
<dbReference type="Pfam" id="PF07721">
    <property type="entry name" value="TPR_4"/>
    <property type="match status" value="1"/>
</dbReference>
<dbReference type="PANTHER" id="PTHR46082">
    <property type="entry name" value="ATP/GTP-BINDING PROTEIN-RELATED"/>
    <property type="match status" value="1"/>
</dbReference>